<evidence type="ECO:0000256" key="5">
    <source>
        <dbReference type="ARBA" id="ARBA00022692"/>
    </source>
</evidence>
<feature type="transmembrane region" description="Helical" evidence="10">
    <location>
        <begin position="220"/>
        <end position="238"/>
    </location>
</feature>
<evidence type="ECO:0000256" key="8">
    <source>
        <dbReference type="ARBA" id="ARBA00023136"/>
    </source>
</evidence>
<evidence type="ECO:0000256" key="7">
    <source>
        <dbReference type="ARBA" id="ARBA00023065"/>
    </source>
</evidence>
<feature type="transmembrane region" description="Helical" evidence="10">
    <location>
        <begin position="6"/>
        <end position="24"/>
    </location>
</feature>
<reference evidence="13 14" key="1">
    <citation type="submission" date="2013-10" db="EMBL/GenBank/DDBJ databases">
        <title>Salinisphaera japonica YTM-1 Genome Sequencing.</title>
        <authorList>
            <person name="Lai Q."/>
            <person name="Li C."/>
            <person name="Shao Z."/>
        </authorList>
    </citation>
    <scope>NUCLEOTIDE SEQUENCE [LARGE SCALE GENOMIC DNA]</scope>
    <source>
        <strain evidence="13 14">YTM-1</strain>
    </source>
</reference>
<dbReference type="InterPro" id="IPR006153">
    <property type="entry name" value="Cation/H_exchanger_TM"/>
</dbReference>
<feature type="transmembrane region" description="Helical" evidence="10">
    <location>
        <begin position="92"/>
        <end position="112"/>
    </location>
</feature>
<feature type="domain" description="RCK N-terminal" evidence="12">
    <location>
        <begin position="402"/>
        <end position="486"/>
    </location>
</feature>
<sequence>MGHQLSLLLIAIIAIGVFSQWIAWLVRIPAIVLFLVSGVLAGPVFGVINPTEDIGEVLSPMVGLSVAVILFEGGLSLRLHEFKEAASGVRRLVTVGSALSWALYSTAAYFVGALSLPVSLLFGAILVVTGPTVIIPMLRQAGLNRRTASYLKWEGIINDPIGALLAVLVFQYFVLSGGPGAAGGGVFLDLGLAVIISLVLGGGVALALGWAFNHIWVPEYLKAPLTIACVLVIYGVASEVFAEAGLLAVTVMGMVMGNMSIAGMAELRRFKEYVTVLLVSIVFIVLTADLDPQVLRHLDWHAAALVAVVLFVARPMAVFLATMFTDMNWRDRLLVGWIAPRGIVAAAVAGVFAPTLIEAGYTGAQQLLPLIFAVVFSTVVLHGFSLGRLSRWLRLSAEPNGVLIVGASPWTTELARALANELHVQVLLVDSSWHRLRTARLAGVRVLYGEVLSETVQQSLELNEIACMIAATSNDAYNALCCSHFVNSLEHDRVFQLPMYDADENNDAKVVARPLRGRPAFSDHAQYEELWRRHHQGWQFYKTKLTDNYRFDDLKRDRSPESIPIAVLHDDKTLLLSPAGGTGRPEVGDTIIYYAPKRMDEDRRRARAERAEAANARSTDVTDPARLPDAEARPARETDTPEPPSKES</sequence>
<evidence type="ECO:0000259" key="11">
    <source>
        <dbReference type="Pfam" id="PF00999"/>
    </source>
</evidence>
<dbReference type="OrthoDB" id="570124at2"/>
<dbReference type="RefSeq" id="WP_123658882.1">
    <property type="nucleotide sequence ID" value="NZ_AYKG01000041.1"/>
</dbReference>
<evidence type="ECO:0000256" key="4">
    <source>
        <dbReference type="ARBA" id="ARBA00022475"/>
    </source>
</evidence>
<name>A0A423PK26_9GAMM</name>
<dbReference type="AlphaFoldDB" id="A0A423PK26"/>
<dbReference type="EMBL" id="AYKG01000041">
    <property type="protein sequence ID" value="ROO25947.1"/>
    <property type="molecule type" value="Genomic_DNA"/>
</dbReference>
<keyword evidence="3" id="KW-0050">Antiport</keyword>
<feature type="region of interest" description="Disordered" evidence="9">
    <location>
        <begin position="596"/>
        <end position="648"/>
    </location>
</feature>
<feature type="domain" description="Cation/H+ exchanger transmembrane" evidence="11">
    <location>
        <begin position="22"/>
        <end position="391"/>
    </location>
</feature>
<evidence type="ECO:0000256" key="6">
    <source>
        <dbReference type="ARBA" id="ARBA00022989"/>
    </source>
</evidence>
<keyword evidence="7" id="KW-0406">Ion transport</keyword>
<dbReference type="Gene3D" id="1.20.1530.20">
    <property type="match status" value="1"/>
</dbReference>
<feature type="transmembrane region" description="Helical" evidence="10">
    <location>
        <begin position="333"/>
        <end position="355"/>
    </location>
</feature>
<feature type="transmembrane region" description="Helical" evidence="10">
    <location>
        <begin position="118"/>
        <end position="138"/>
    </location>
</feature>
<evidence type="ECO:0000256" key="10">
    <source>
        <dbReference type="SAM" id="Phobius"/>
    </source>
</evidence>
<dbReference type="Gene3D" id="3.40.50.720">
    <property type="entry name" value="NAD(P)-binding Rossmann-like Domain"/>
    <property type="match status" value="1"/>
</dbReference>
<dbReference type="GO" id="GO:0006813">
    <property type="term" value="P:potassium ion transport"/>
    <property type="evidence" value="ECO:0007669"/>
    <property type="project" value="InterPro"/>
</dbReference>
<evidence type="ECO:0000259" key="12">
    <source>
        <dbReference type="Pfam" id="PF02254"/>
    </source>
</evidence>
<keyword evidence="2" id="KW-0813">Transport</keyword>
<gene>
    <name evidence="13" type="ORF">SAJA_12030</name>
</gene>
<dbReference type="InParanoid" id="A0A423PK26"/>
<feature type="compositionally biased region" description="Basic and acidic residues" evidence="9">
    <location>
        <begin position="597"/>
        <end position="612"/>
    </location>
</feature>
<feature type="transmembrane region" description="Helical" evidence="10">
    <location>
        <begin position="302"/>
        <end position="321"/>
    </location>
</feature>
<dbReference type="GO" id="GO:0005886">
    <property type="term" value="C:plasma membrane"/>
    <property type="evidence" value="ECO:0007669"/>
    <property type="project" value="UniProtKB-SubCell"/>
</dbReference>
<dbReference type="PANTHER" id="PTHR32507:SF0">
    <property type="entry name" value="NA(+)_H(+) ANTIPORTER 2-RELATED"/>
    <property type="match status" value="1"/>
</dbReference>
<dbReference type="InterPro" id="IPR003148">
    <property type="entry name" value="RCK_N"/>
</dbReference>
<comment type="subcellular location">
    <subcellularLocation>
        <location evidence="1">Cell membrane</location>
        <topology evidence="1">Multi-pass membrane protein</topology>
    </subcellularLocation>
</comment>
<dbReference type="GO" id="GO:0015297">
    <property type="term" value="F:antiporter activity"/>
    <property type="evidence" value="ECO:0007669"/>
    <property type="project" value="UniProtKB-KW"/>
</dbReference>
<comment type="caution">
    <text evidence="13">The sequence shown here is derived from an EMBL/GenBank/DDBJ whole genome shotgun (WGS) entry which is preliminary data.</text>
</comment>
<feature type="transmembrane region" description="Helical" evidence="10">
    <location>
        <begin position="273"/>
        <end position="290"/>
    </location>
</feature>
<feature type="transmembrane region" description="Helical" evidence="10">
    <location>
        <begin position="150"/>
        <end position="174"/>
    </location>
</feature>
<dbReference type="GO" id="GO:1902600">
    <property type="term" value="P:proton transmembrane transport"/>
    <property type="evidence" value="ECO:0007669"/>
    <property type="project" value="InterPro"/>
</dbReference>
<evidence type="ECO:0000313" key="14">
    <source>
        <dbReference type="Proteomes" id="UP000285310"/>
    </source>
</evidence>
<dbReference type="PANTHER" id="PTHR32507">
    <property type="entry name" value="NA(+)/H(+) ANTIPORTER 1"/>
    <property type="match status" value="1"/>
</dbReference>
<evidence type="ECO:0000256" key="3">
    <source>
        <dbReference type="ARBA" id="ARBA00022449"/>
    </source>
</evidence>
<keyword evidence="14" id="KW-1185">Reference proteome</keyword>
<dbReference type="Pfam" id="PF00999">
    <property type="entry name" value="Na_H_Exchanger"/>
    <property type="match status" value="1"/>
</dbReference>
<feature type="transmembrane region" description="Helical" evidence="10">
    <location>
        <begin position="367"/>
        <end position="386"/>
    </location>
</feature>
<dbReference type="SUPFAM" id="SSF51735">
    <property type="entry name" value="NAD(P)-binding Rossmann-fold domains"/>
    <property type="match status" value="1"/>
</dbReference>
<feature type="compositionally biased region" description="Basic and acidic residues" evidence="9">
    <location>
        <begin position="626"/>
        <end position="648"/>
    </location>
</feature>
<dbReference type="InterPro" id="IPR036291">
    <property type="entry name" value="NAD(P)-bd_dom_sf"/>
</dbReference>
<feature type="transmembrane region" description="Helical" evidence="10">
    <location>
        <begin position="186"/>
        <end position="208"/>
    </location>
</feature>
<dbReference type="InterPro" id="IPR038770">
    <property type="entry name" value="Na+/solute_symporter_sf"/>
</dbReference>
<dbReference type="Pfam" id="PF02254">
    <property type="entry name" value="TrkA_N"/>
    <property type="match status" value="1"/>
</dbReference>
<evidence type="ECO:0000256" key="9">
    <source>
        <dbReference type="SAM" id="MobiDB-lite"/>
    </source>
</evidence>
<keyword evidence="4" id="KW-1003">Cell membrane</keyword>
<accession>A0A423PK26</accession>
<protein>
    <submittedName>
        <fullName evidence="13">Sodium/hydrogen exchanger</fullName>
    </submittedName>
</protein>
<organism evidence="13 14">
    <name type="scientific">Salinisphaera japonica YTM-1</name>
    <dbReference type="NCBI Taxonomy" id="1209778"/>
    <lineage>
        <taxon>Bacteria</taxon>
        <taxon>Pseudomonadati</taxon>
        <taxon>Pseudomonadota</taxon>
        <taxon>Gammaproteobacteria</taxon>
        <taxon>Salinisphaerales</taxon>
        <taxon>Salinisphaeraceae</taxon>
        <taxon>Salinisphaera</taxon>
    </lineage>
</organism>
<evidence type="ECO:0000313" key="13">
    <source>
        <dbReference type="EMBL" id="ROO25947.1"/>
    </source>
</evidence>
<evidence type="ECO:0000256" key="1">
    <source>
        <dbReference type="ARBA" id="ARBA00004651"/>
    </source>
</evidence>
<evidence type="ECO:0000256" key="2">
    <source>
        <dbReference type="ARBA" id="ARBA00022448"/>
    </source>
</evidence>
<feature type="transmembrane region" description="Helical" evidence="10">
    <location>
        <begin position="31"/>
        <end position="49"/>
    </location>
</feature>
<keyword evidence="8 10" id="KW-0472">Membrane</keyword>
<dbReference type="Proteomes" id="UP000285310">
    <property type="component" value="Unassembled WGS sequence"/>
</dbReference>
<proteinExistence type="predicted"/>
<keyword evidence="6 10" id="KW-1133">Transmembrane helix</keyword>
<feature type="transmembrane region" description="Helical" evidence="10">
    <location>
        <begin position="61"/>
        <end position="80"/>
    </location>
</feature>
<keyword evidence="5 10" id="KW-0812">Transmembrane</keyword>